<dbReference type="EMBL" id="JAVRHQ010000015">
    <property type="protein sequence ID" value="MDT0643719.1"/>
    <property type="molecule type" value="Genomic_DNA"/>
</dbReference>
<gene>
    <name evidence="1" type="ORF">RM553_12825</name>
</gene>
<sequence length="62" mass="7356">MMEQQQLVEKITHLEAQLKKLETLPFGIRNTLALASYFSGKLTRYREQMRKEETVFDYPFSA</sequence>
<organism evidence="1 2">
    <name type="scientific">Autumnicola tepida</name>
    <dbReference type="NCBI Taxonomy" id="3075595"/>
    <lineage>
        <taxon>Bacteria</taxon>
        <taxon>Pseudomonadati</taxon>
        <taxon>Bacteroidota</taxon>
        <taxon>Flavobacteriia</taxon>
        <taxon>Flavobacteriales</taxon>
        <taxon>Flavobacteriaceae</taxon>
        <taxon>Autumnicola</taxon>
    </lineage>
</organism>
<name>A0ABU3CBL4_9FLAO</name>
<keyword evidence="2" id="KW-1185">Reference proteome</keyword>
<accession>A0ABU3CBL4</accession>
<comment type="caution">
    <text evidence="1">The sequence shown here is derived from an EMBL/GenBank/DDBJ whole genome shotgun (WGS) entry which is preliminary data.</text>
</comment>
<evidence type="ECO:0000313" key="2">
    <source>
        <dbReference type="Proteomes" id="UP001262889"/>
    </source>
</evidence>
<protein>
    <submittedName>
        <fullName evidence="1">Uncharacterized protein</fullName>
    </submittedName>
</protein>
<evidence type="ECO:0000313" key="1">
    <source>
        <dbReference type="EMBL" id="MDT0643719.1"/>
    </source>
</evidence>
<dbReference type="RefSeq" id="WP_311535337.1">
    <property type="nucleotide sequence ID" value="NZ_JAVRHQ010000015.1"/>
</dbReference>
<dbReference type="Proteomes" id="UP001262889">
    <property type="component" value="Unassembled WGS sequence"/>
</dbReference>
<proteinExistence type="predicted"/>
<reference evidence="1 2" key="1">
    <citation type="submission" date="2023-09" db="EMBL/GenBank/DDBJ databases">
        <authorList>
            <person name="Rey-Velasco X."/>
        </authorList>
    </citation>
    <scope>NUCLEOTIDE SEQUENCE [LARGE SCALE GENOMIC DNA]</scope>
    <source>
        <strain evidence="1 2">F363</strain>
    </source>
</reference>